<dbReference type="PANTHER" id="PTHR24652:SF69">
    <property type="entry name" value="CUB DOMAIN-CONTAINING PROTEIN"/>
    <property type="match status" value="1"/>
</dbReference>
<evidence type="ECO:0000256" key="3">
    <source>
        <dbReference type="SAM" id="MobiDB-lite"/>
    </source>
</evidence>
<keyword evidence="4" id="KW-1133">Transmembrane helix</keyword>
<dbReference type="OrthoDB" id="6514358at2759"/>
<dbReference type="InterPro" id="IPR035914">
    <property type="entry name" value="Sperma_CUB_dom_sf"/>
</dbReference>
<evidence type="ECO:0000256" key="5">
    <source>
        <dbReference type="SAM" id="SignalP"/>
    </source>
</evidence>
<sequence>MALSWIHNFLLVLAFTYVRAATKDISMGYYCSPGGNRVDISDSDAGDLYWGSYPALEDCAVSLVAAVGKRIFLQFTDISIRGTNSDCEDELFVKSGSYTATGTTVPTDGSWEKVCGTFHQDFDAHDHHVTLKLKSYQNGGGRIRIRYTVYHSAHYHGCDGYTCLRRDRCIDDSLMCDGVDHCGDNSDEEFWSDGGCGVVEHRQWLKKVAIITGCVGGVLLLIVVTYICYRRKKRPATTRSDVPMETAARLANSGPPQVAGGGSYSPPPSYDEVVKPSPPPSS</sequence>
<proteinExistence type="predicted"/>
<keyword evidence="1" id="KW-1015">Disulfide bond</keyword>
<dbReference type="InterPro" id="IPR002172">
    <property type="entry name" value="LDrepeatLR_classA_rpt"/>
</dbReference>
<accession>A0A9J7NAY8</accession>
<evidence type="ECO:0000256" key="2">
    <source>
        <dbReference type="PROSITE-ProRule" id="PRU00124"/>
    </source>
</evidence>
<organism evidence="6 7">
    <name type="scientific">Branchiostoma floridae</name>
    <name type="common">Florida lancelet</name>
    <name type="synonym">Amphioxus</name>
    <dbReference type="NCBI Taxonomy" id="7739"/>
    <lineage>
        <taxon>Eukaryota</taxon>
        <taxon>Metazoa</taxon>
        <taxon>Chordata</taxon>
        <taxon>Cephalochordata</taxon>
        <taxon>Leptocardii</taxon>
        <taxon>Amphioxiformes</taxon>
        <taxon>Branchiostomatidae</taxon>
        <taxon>Branchiostoma</taxon>
    </lineage>
</organism>
<dbReference type="PROSITE" id="PS50068">
    <property type="entry name" value="LDLRA_2"/>
    <property type="match status" value="1"/>
</dbReference>
<dbReference type="SMART" id="SM00192">
    <property type="entry name" value="LDLa"/>
    <property type="match status" value="1"/>
</dbReference>
<evidence type="ECO:0000256" key="4">
    <source>
        <dbReference type="SAM" id="Phobius"/>
    </source>
</evidence>
<evidence type="ECO:0000313" key="6">
    <source>
        <dbReference type="Proteomes" id="UP000001554"/>
    </source>
</evidence>
<dbReference type="Gene3D" id="4.10.400.10">
    <property type="entry name" value="Low-density Lipoprotein Receptor"/>
    <property type="match status" value="1"/>
</dbReference>
<gene>
    <name evidence="7" type="primary">LOC118429443</name>
</gene>
<dbReference type="CDD" id="cd00112">
    <property type="entry name" value="LDLa"/>
    <property type="match status" value="1"/>
</dbReference>
<keyword evidence="6" id="KW-1185">Reference proteome</keyword>
<comment type="caution">
    <text evidence="2">Lacks conserved residue(s) required for the propagation of feature annotation.</text>
</comment>
<dbReference type="InterPro" id="IPR036055">
    <property type="entry name" value="LDL_receptor-like_sf"/>
</dbReference>
<feature type="signal peptide" evidence="5">
    <location>
        <begin position="1"/>
        <end position="20"/>
    </location>
</feature>
<reference evidence="6" key="1">
    <citation type="journal article" date="2020" name="Nat. Ecol. Evol.">
        <title>Deeply conserved synteny resolves early events in vertebrate evolution.</title>
        <authorList>
            <person name="Simakov O."/>
            <person name="Marletaz F."/>
            <person name="Yue J.X."/>
            <person name="O'Connell B."/>
            <person name="Jenkins J."/>
            <person name="Brandt A."/>
            <person name="Calef R."/>
            <person name="Tung C.H."/>
            <person name="Huang T.K."/>
            <person name="Schmutz J."/>
            <person name="Satoh N."/>
            <person name="Yu J.K."/>
            <person name="Putnam N.H."/>
            <person name="Green R.E."/>
            <person name="Rokhsar D.S."/>
        </authorList>
    </citation>
    <scope>NUCLEOTIDE SEQUENCE [LARGE SCALE GENOMIC DNA]</scope>
    <source>
        <strain evidence="6">S238N-H82</strain>
    </source>
</reference>
<feature type="chain" id="PRO_5039887036" evidence="5">
    <location>
        <begin position="21"/>
        <end position="282"/>
    </location>
</feature>
<keyword evidence="4" id="KW-0812">Transmembrane</keyword>
<dbReference type="Proteomes" id="UP000001554">
    <property type="component" value="Chromosome 13"/>
</dbReference>
<dbReference type="SUPFAM" id="SSF57424">
    <property type="entry name" value="LDL receptor-like module"/>
    <property type="match status" value="1"/>
</dbReference>
<dbReference type="InterPro" id="IPR042333">
    <property type="entry name" value="LRAD2/Mig-13-like"/>
</dbReference>
<keyword evidence="5" id="KW-0732">Signal</keyword>
<name>A0A9J7NAY8_BRAFL</name>
<feature type="region of interest" description="Disordered" evidence="3">
    <location>
        <begin position="239"/>
        <end position="282"/>
    </location>
</feature>
<dbReference type="PANTHER" id="PTHR24652">
    <property type="entry name" value="LOW-DENSITY LIPOPROTEIN RECEPTOR CLASS A DOMAIN-CONTAINING PROTEIN 2"/>
    <property type="match status" value="1"/>
</dbReference>
<dbReference type="AlphaFoldDB" id="A0A9J7NAY8"/>
<feature type="transmembrane region" description="Helical" evidence="4">
    <location>
        <begin position="208"/>
        <end position="229"/>
    </location>
</feature>
<keyword evidence="4" id="KW-0472">Membrane</keyword>
<reference evidence="7" key="2">
    <citation type="submission" date="2025-08" db="UniProtKB">
        <authorList>
            <consortium name="RefSeq"/>
        </authorList>
    </citation>
    <scope>IDENTIFICATION</scope>
    <source>
        <strain evidence="7">S238N-H82</strain>
        <tissue evidence="7">Testes</tissue>
    </source>
</reference>
<dbReference type="Gene3D" id="2.60.120.290">
    <property type="entry name" value="Spermadhesin, CUB domain"/>
    <property type="match status" value="1"/>
</dbReference>
<dbReference type="GeneID" id="118429443"/>
<evidence type="ECO:0000313" key="7">
    <source>
        <dbReference type="RefSeq" id="XP_035695821.1"/>
    </source>
</evidence>
<dbReference type="SUPFAM" id="SSF49854">
    <property type="entry name" value="Spermadhesin, CUB domain"/>
    <property type="match status" value="1"/>
</dbReference>
<dbReference type="RefSeq" id="XP_035695821.1">
    <property type="nucleotide sequence ID" value="XM_035839928.1"/>
</dbReference>
<protein>
    <submittedName>
        <fullName evidence="7">Low-density lipoprotein receptor-related protein 12-like</fullName>
    </submittedName>
</protein>
<dbReference type="KEGG" id="bfo:118429443"/>
<evidence type="ECO:0000256" key="1">
    <source>
        <dbReference type="ARBA" id="ARBA00023157"/>
    </source>
</evidence>